<protein>
    <recommendedName>
        <fullName evidence="2">AB hydrolase-1 domain-containing protein</fullName>
    </recommendedName>
</protein>
<dbReference type="Gene3D" id="3.40.50.1820">
    <property type="entry name" value="alpha/beta hydrolase"/>
    <property type="match status" value="1"/>
</dbReference>
<evidence type="ECO:0000313" key="3">
    <source>
        <dbReference type="EMBL" id="KIO32616.1"/>
    </source>
</evidence>
<evidence type="ECO:0000259" key="2">
    <source>
        <dbReference type="Pfam" id="PF00561"/>
    </source>
</evidence>
<accession>A0A0C3QTQ3</accession>
<dbReference type="Proteomes" id="UP000054248">
    <property type="component" value="Unassembled WGS sequence"/>
</dbReference>
<dbReference type="SUPFAM" id="SSF53474">
    <property type="entry name" value="alpha/beta-Hydrolases"/>
    <property type="match status" value="1"/>
</dbReference>
<proteinExistence type="predicted"/>
<feature type="domain" description="AB hydrolase-1" evidence="2">
    <location>
        <begin position="74"/>
        <end position="188"/>
    </location>
</feature>
<feature type="compositionally biased region" description="Acidic residues" evidence="1">
    <location>
        <begin position="249"/>
        <end position="262"/>
    </location>
</feature>
<dbReference type="OrthoDB" id="10249433at2759"/>
<feature type="compositionally biased region" description="Basic and acidic residues" evidence="1">
    <location>
        <begin position="263"/>
        <end position="300"/>
    </location>
</feature>
<gene>
    <name evidence="3" type="ORF">M407DRAFT_13876</name>
</gene>
<reference evidence="4" key="2">
    <citation type="submission" date="2015-01" db="EMBL/GenBank/DDBJ databases">
        <title>Evolutionary Origins and Diversification of the Mycorrhizal Mutualists.</title>
        <authorList>
            <consortium name="DOE Joint Genome Institute"/>
            <consortium name="Mycorrhizal Genomics Consortium"/>
            <person name="Kohler A."/>
            <person name="Kuo A."/>
            <person name="Nagy L.G."/>
            <person name="Floudas D."/>
            <person name="Copeland A."/>
            <person name="Barry K.W."/>
            <person name="Cichocki N."/>
            <person name="Veneault-Fourrey C."/>
            <person name="LaButti K."/>
            <person name="Lindquist E.A."/>
            <person name="Lipzen A."/>
            <person name="Lundell T."/>
            <person name="Morin E."/>
            <person name="Murat C."/>
            <person name="Riley R."/>
            <person name="Ohm R."/>
            <person name="Sun H."/>
            <person name="Tunlid A."/>
            <person name="Henrissat B."/>
            <person name="Grigoriev I.V."/>
            <person name="Hibbett D.S."/>
            <person name="Martin F."/>
        </authorList>
    </citation>
    <scope>NUCLEOTIDE SEQUENCE [LARGE SCALE GENOMIC DNA]</scope>
    <source>
        <strain evidence="4">MUT 4182</strain>
    </source>
</reference>
<dbReference type="PANTHER" id="PTHR12277">
    <property type="entry name" value="ALPHA/BETA HYDROLASE DOMAIN-CONTAINING PROTEIN"/>
    <property type="match status" value="1"/>
</dbReference>
<dbReference type="GO" id="GO:0016020">
    <property type="term" value="C:membrane"/>
    <property type="evidence" value="ECO:0007669"/>
    <property type="project" value="TreeGrafter"/>
</dbReference>
<dbReference type="EMBL" id="KN822953">
    <property type="protein sequence ID" value="KIO32616.1"/>
    <property type="molecule type" value="Genomic_DNA"/>
</dbReference>
<dbReference type="PANTHER" id="PTHR12277:SF81">
    <property type="entry name" value="PROTEIN ABHD13"/>
    <property type="match status" value="1"/>
</dbReference>
<reference evidence="3 4" key="1">
    <citation type="submission" date="2014-04" db="EMBL/GenBank/DDBJ databases">
        <authorList>
            <consortium name="DOE Joint Genome Institute"/>
            <person name="Kuo A."/>
            <person name="Girlanda M."/>
            <person name="Perotto S."/>
            <person name="Kohler A."/>
            <person name="Nagy L.G."/>
            <person name="Floudas D."/>
            <person name="Copeland A."/>
            <person name="Barry K.W."/>
            <person name="Cichocki N."/>
            <person name="Veneault-Fourrey C."/>
            <person name="LaButti K."/>
            <person name="Lindquist E.A."/>
            <person name="Lipzen A."/>
            <person name="Lundell T."/>
            <person name="Morin E."/>
            <person name="Murat C."/>
            <person name="Sun H."/>
            <person name="Tunlid A."/>
            <person name="Henrissat B."/>
            <person name="Grigoriev I.V."/>
            <person name="Hibbett D.S."/>
            <person name="Martin F."/>
            <person name="Nordberg H.P."/>
            <person name="Cantor M.N."/>
            <person name="Hua S.X."/>
        </authorList>
    </citation>
    <scope>NUCLEOTIDE SEQUENCE [LARGE SCALE GENOMIC DNA]</scope>
    <source>
        <strain evidence="3 4">MUT 4182</strain>
    </source>
</reference>
<evidence type="ECO:0000256" key="1">
    <source>
        <dbReference type="SAM" id="MobiDB-lite"/>
    </source>
</evidence>
<organism evidence="3 4">
    <name type="scientific">Tulasnella calospora MUT 4182</name>
    <dbReference type="NCBI Taxonomy" id="1051891"/>
    <lineage>
        <taxon>Eukaryota</taxon>
        <taxon>Fungi</taxon>
        <taxon>Dikarya</taxon>
        <taxon>Basidiomycota</taxon>
        <taxon>Agaricomycotina</taxon>
        <taxon>Agaricomycetes</taxon>
        <taxon>Cantharellales</taxon>
        <taxon>Tulasnellaceae</taxon>
        <taxon>Tulasnella</taxon>
    </lineage>
</organism>
<keyword evidence="4" id="KW-1185">Reference proteome</keyword>
<dbReference type="STRING" id="1051891.A0A0C3QTQ3"/>
<sequence>MAVAAGLLYYGQGFLIYPSGFPQGSRQTVATPMEYNMIYHDVTLETPDKLKIRAYLMLQREDVPNTKGVALSRPTVMIFHANAGNLGHRLPLARLFYDQMRCNVFMLSYRGYGLSEGSPSEKGLRMDAQAALDFVLEHPLLKETPILLYGQSIGGAVAIDLASRNPDAIHALILENTFTSIPDLIPTVLPYLSSVSFLCHQVWPSSTSIAKIPTSTPILMISGLEDEVVPPIHMKKLWEIICSQGGMEGVEEEEVLPEEGEEAGGRLGERRPERSETTAESKGVEDDAEKSKEKAKDREWRKVRRGAKWWMEFSEGQHNNTCVYREYWREVAAFVKKYTSITSS</sequence>
<evidence type="ECO:0000313" key="4">
    <source>
        <dbReference type="Proteomes" id="UP000054248"/>
    </source>
</evidence>
<dbReference type="AlphaFoldDB" id="A0A0C3QTQ3"/>
<dbReference type="InterPro" id="IPR029058">
    <property type="entry name" value="AB_hydrolase_fold"/>
</dbReference>
<dbReference type="HOGENOM" id="CLU_029375_2_0_1"/>
<dbReference type="GO" id="GO:0008474">
    <property type="term" value="F:palmitoyl-(protein) hydrolase activity"/>
    <property type="evidence" value="ECO:0007669"/>
    <property type="project" value="TreeGrafter"/>
</dbReference>
<dbReference type="Pfam" id="PF00561">
    <property type="entry name" value="Abhydrolase_1"/>
    <property type="match status" value="1"/>
</dbReference>
<dbReference type="InterPro" id="IPR000073">
    <property type="entry name" value="AB_hydrolase_1"/>
</dbReference>
<feature type="region of interest" description="Disordered" evidence="1">
    <location>
        <begin position="249"/>
        <end position="302"/>
    </location>
</feature>
<name>A0A0C3QTQ3_9AGAM</name>